<organism evidence="1 2">
    <name type="scientific">Actinocatenispora comari</name>
    <dbReference type="NCBI Taxonomy" id="2807577"/>
    <lineage>
        <taxon>Bacteria</taxon>
        <taxon>Bacillati</taxon>
        <taxon>Actinomycetota</taxon>
        <taxon>Actinomycetes</taxon>
        <taxon>Micromonosporales</taxon>
        <taxon>Micromonosporaceae</taxon>
        <taxon>Actinocatenispora</taxon>
    </lineage>
</organism>
<protein>
    <recommendedName>
        <fullName evidence="3">Protein kinase</fullName>
    </recommendedName>
</protein>
<name>A0A8J4EPW4_9ACTN</name>
<accession>A0A8J4EPW4</accession>
<dbReference type="InterPro" id="IPR011009">
    <property type="entry name" value="Kinase-like_dom_sf"/>
</dbReference>
<keyword evidence="2" id="KW-1185">Reference proteome</keyword>
<dbReference type="RefSeq" id="WP_207126828.1">
    <property type="nucleotide sequence ID" value="NZ_BOPO01000084.1"/>
</dbReference>
<reference evidence="2" key="1">
    <citation type="journal article" date="2021" name="Int. J. Syst. Evol. Microbiol.">
        <title>Actinocatenispora comari sp. nov., an endophytic actinomycete isolated from aerial parts of Comarum salesowianum.</title>
        <authorList>
            <person name="Oyunbileg N."/>
            <person name="Iizaka Y."/>
            <person name="Hamada M."/>
            <person name="Davaapurev B.O."/>
            <person name="Fukumoto A."/>
            <person name="Tsetseg B."/>
            <person name="Kato F."/>
            <person name="Tamura T."/>
            <person name="Batkhuu J."/>
            <person name="Anzai Y."/>
        </authorList>
    </citation>
    <scope>NUCLEOTIDE SEQUENCE [LARGE SCALE GENOMIC DNA]</scope>
    <source>
        <strain evidence="2">NUM-2625</strain>
    </source>
</reference>
<proteinExistence type="predicted"/>
<dbReference type="AlphaFoldDB" id="A0A8J4EPW4"/>
<dbReference type="Proteomes" id="UP000614996">
    <property type="component" value="Unassembled WGS sequence"/>
</dbReference>
<evidence type="ECO:0000313" key="2">
    <source>
        <dbReference type="Proteomes" id="UP000614996"/>
    </source>
</evidence>
<comment type="caution">
    <text evidence="1">The sequence shown here is derived from an EMBL/GenBank/DDBJ whole genome shotgun (WGS) entry which is preliminary data.</text>
</comment>
<dbReference type="SUPFAM" id="SSF56112">
    <property type="entry name" value="Protein kinase-like (PK-like)"/>
    <property type="match status" value="1"/>
</dbReference>
<dbReference type="EMBL" id="BOPO01000084">
    <property type="protein sequence ID" value="GIL29154.1"/>
    <property type="molecule type" value="Genomic_DNA"/>
</dbReference>
<sequence length="257" mass="27869">MKPDPGPEFWRLIEPYTGPVDAVEHTARGYTSDVTAIVRGGAGSVFVKAAHADGPHVSSLEREEAINPYVRSVSPALRWQHHGGGWVALGFDVVDGQHADFTDPADLAVVADLVGAVGKIGLPDIARGWVESRWDRYTDRPDLFAGDALLYTDINPDNILISAGGPVVVDWAWPTRGAAFIDPACLVVQLVAAGHNPADAESWAQRCPAWAEADPTAIDAFADATVAMYRRFEQLDPAPWRTAMTQAVTAWAQHRRR</sequence>
<gene>
    <name evidence="1" type="ORF">NUM_44080</name>
</gene>
<evidence type="ECO:0008006" key="3">
    <source>
        <dbReference type="Google" id="ProtNLM"/>
    </source>
</evidence>
<evidence type="ECO:0000313" key="1">
    <source>
        <dbReference type="EMBL" id="GIL29154.1"/>
    </source>
</evidence>